<dbReference type="EMBL" id="JAUIZM010000011">
    <property type="protein sequence ID" value="KAK1354880.1"/>
    <property type="molecule type" value="Genomic_DNA"/>
</dbReference>
<sequence length="149" mass="16666">MFSREAGHVVEECKLRVLYVSPTNPPSSATEGSEDGSSSRASYLDYASPRSFVDSLDKSSEVRTLMLKLNEEKTAAIQQGDKLLHSMRIATQRWFVGCLLDKTALIMTEQTCSEGYCRSQLNSNVTILAEVADRLATSIFRVLRSSYEW</sequence>
<dbReference type="AlphaFoldDB" id="A0AAD8GVP2"/>
<reference evidence="1" key="1">
    <citation type="submission" date="2023-02" db="EMBL/GenBank/DDBJ databases">
        <title>Genome of toxic invasive species Heracleum sosnowskyi carries increased number of genes despite the absence of recent whole-genome duplications.</title>
        <authorList>
            <person name="Schelkunov M."/>
            <person name="Shtratnikova V."/>
            <person name="Makarenko M."/>
            <person name="Klepikova A."/>
            <person name="Omelchenko D."/>
            <person name="Novikova G."/>
            <person name="Obukhova E."/>
            <person name="Bogdanov V."/>
            <person name="Penin A."/>
            <person name="Logacheva M."/>
        </authorList>
    </citation>
    <scope>NUCLEOTIDE SEQUENCE</scope>
    <source>
        <strain evidence="1">Hsosn_3</strain>
        <tissue evidence="1">Leaf</tissue>
    </source>
</reference>
<proteinExistence type="predicted"/>
<organism evidence="1 2">
    <name type="scientific">Heracleum sosnowskyi</name>
    <dbReference type="NCBI Taxonomy" id="360622"/>
    <lineage>
        <taxon>Eukaryota</taxon>
        <taxon>Viridiplantae</taxon>
        <taxon>Streptophyta</taxon>
        <taxon>Embryophyta</taxon>
        <taxon>Tracheophyta</taxon>
        <taxon>Spermatophyta</taxon>
        <taxon>Magnoliopsida</taxon>
        <taxon>eudicotyledons</taxon>
        <taxon>Gunneridae</taxon>
        <taxon>Pentapetalae</taxon>
        <taxon>asterids</taxon>
        <taxon>campanulids</taxon>
        <taxon>Apiales</taxon>
        <taxon>Apiaceae</taxon>
        <taxon>Apioideae</taxon>
        <taxon>apioid superclade</taxon>
        <taxon>Tordylieae</taxon>
        <taxon>Tordyliinae</taxon>
        <taxon>Heracleum</taxon>
    </lineage>
</organism>
<comment type="caution">
    <text evidence="1">The sequence shown here is derived from an EMBL/GenBank/DDBJ whole genome shotgun (WGS) entry which is preliminary data.</text>
</comment>
<evidence type="ECO:0000313" key="1">
    <source>
        <dbReference type="EMBL" id="KAK1354880.1"/>
    </source>
</evidence>
<accession>A0AAD8GVP2</accession>
<dbReference type="Proteomes" id="UP001237642">
    <property type="component" value="Unassembled WGS sequence"/>
</dbReference>
<gene>
    <name evidence="1" type="ORF">POM88_048136</name>
</gene>
<protein>
    <submittedName>
        <fullName evidence="1">Uncharacterized protein</fullName>
    </submittedName>
</protein>
<name>A0AAD8GVP2_9APIA</name>
<keyword evidence="2" id="KW-1185">Reference proteome</keyword>
<evidence type="ECO:0000313" key="2">
    <source>
        <dbReference type="Proteomes" id="UP001237642"/>
    </source>
</evidence>
<reference evidence="1" key="2">
    <citation type="submission" date="2023-05" db="EMBL/GenBank/DDBJ databases">
        <authorList>
            <person name="Schelkunov M.I."/>
        </authorList>
    </citation>
    <scope>NUCLEOTIDE SEQUENCE</scope>
    <source>
        <strain evidence="1">Hsosn_3</strain>
        <tissue evidence="1">Leaf</tissue>
    </source>
</reference>